<dbReference type="InterPro" id="IPR004441">
    <property type="entry name" value="rRNA_MeTrfase_TrmH"/>
</dbReference>
<dbReference type="Pfam" id="PF08032">
    <property type="entry name" value="SpoU_sub_bind"/>
    <property type="match status" value="1"/>
</dbReference>
<name>A0A8X6HMV0_TRICU</name>
<gene>
    <name evidence="4" type="primary">yacO</name>
    <name evidence="4" type="ORF">TNCT_439441</name>
</gene>
<evidence type="ECO:0000313" key="4">
    <source>
        <dbReference type="EMBL" id="GFR26133.1"/>
    </source>
</evidence>
<dbReference type="InterPro" id="IPR029026">
    <property type="entry name" value="tRNA_m1G_MTases_N"/>
</dbReference>
<dbReference type="InterPro" id="IPR001537">
    <property type="entry name" value="SpoU_MeTrfase"/>
</dbReference>
<keyword evidence="5" id="KW-1185">Reference proteome</keyword>
<dbReference type="PANTHER" id="PTHR46429">
    <property type="entry name" value="23S RRNA (GUANOSINE-2'-O-)-METHYLTRANSFERASE RLMB"/>
    <property type="match status" value="1"/>
</dbReference>
<dbReference type="Pfam" id="PF00588">
    <property type="entry name" value="SpoU_methylase"/>
    <property type="match status" value="1"/>
</dbReference>
<dbReference type="GO" id="GO:0008173">
    <property type="term" value="F:RNA methyltransferase activity"/>
    <property type="evidence" value="ECO:0007669"/>
    <property type="project" value="InterPro"/>
</dbReference>
<evidence type="ECO:0000256" key="2">
    <source>
        <dbReference type="ARBA" id="ARBA00022679"/>
    </source>
</evidence>
<accession>A0A8X6HMV0</accession>
<sequence length="254" mass="28477">MKSSKTNENFWLYGKHTCMSALKNKNRRCIELLATENFYREHKKEIRQCVDSKGIKVRLVESKILNDVLPKGANHQGIALNVAPILYNLSIEEIAESSNDRSTIVILDQVTDTHNIGSILRTSACFNVDALILPHNHSPSENASIAKAASGALDIVPLIYVTNIVKTMQYLKKVGYWCYGFDCNTKENIDEIKSFEKKRVIIFGSEEKGMRRLVKENCDYLLKIPMSNAINSLNVSNAAAIGLYSIYIKTNASA</sequence>
<dbReference type="SMART" id="SM00967">
    <property type="entry name" value="SpoU_sub_bind"/>
    <property type="match status" value="1"/>
</dbReference>
<dbReference type="AlphaFoldDB" id="A0A8X6HMV0"/>
<protein>
    <recommendedName>
        <fullName evidence="3">RNA 2-O ribose methyltransferase substrate binding domain-containing protein</fullName>
    </recommendedName>
</protein>
<dbReference type="NCBIfam" id="TIGR00186">
    <property type="entry name" value="rRNA_methyl_3"/>
    <property type="match status" value="1"/>
</dbReference>
<dbReference type="InterPro" id="IPR029064">
    <property type="entry name" value="Ribosomal_eL30-like_sf"/>
</dbReference>
<dbReference type="Gene3D" id="3.40.1280.10">
    <property type="match status" value="1"/>
</dbReference>
<dbReference type="OrthoDB" id="8120422at2759"/>
<dbReference type="PANTHER" id="PTHR46429:SF1">
    <property type="entry name" value="23S RRNA (GUANOSINE-2'-O-)-METHYLTRANSFERASE RLMB"/>
    <property type="match status" value="1"/>
</dbReference>
<reference evidence="4" key="1">
    <citation type="submission" date="2020-07" db="EMBL/GenBank/DDBJ databases">
        <title>Multicomponent nature underlies the extraordinary mechanical properties of spider dragline silk.</title>
        <authorList>
            <person name="Kono N."/>
            <person name="Nakamura H."/>
            <person name="Mori M."/>
            <person name="Yoshida Y."/>
            <person name="Ohtoshi R."/>
            <person name="Malay A.D."/>
            <person name="Moran D.A.P."/>
            <person name="Tomita M."/>
            <person name="Numata K."/>
            <person name="Arakawa K."/>
        </authorList>
    </citation>
    <scope>NUCLEOTIDE SEQUENCE</scope>
</reference>
<dbReference type="GO" id="GO:0006396">
    <property type="term" value="P:RNA processing"/>
    <property type="evidence" value="ECO:0007669"/>
    <property type="project" value="InterPro"/>
</dbReference>
<dbReference type="GO" id="GO:0005829">
    <property type="term" value="C:cytosol"/>
    <property type="evidence" value="ECO:0007669"/>
    <property type="project" value="TreeGrafter"/>
</dbReference>
<dbReference type="SUPFAM" id="SSF75217">
    <property type="entry name" value="alpha/beta knot"/>
    <property type="match status" value="1"/>
</dbReference>
<dbReference type="GO" id="GO:0003723">
    <property type="term" value="F:RNA binding"/>
    <property type="evidence" value="ECO:0007669"/>
    <property type="project" value="InterPro"/>
</dbReference>
<evidence type="ECO:0000313" key="5">
    <source>
        <dbReference type="Proteomes" id="UP000887116"/>
    </source>
</evidence>
<dbReference type="InterPro" id="IPR013123">
    <property type="entry name" value="SpoU_subst-bd"/>
</dbReference>
<dbReference type="EMBL" id="BMAO01018815">
    <property type="protein sequence ID" value="GFR26133.1"/>
    <property type="molecule type" value="Genomic_DNA"/>
</dbReference>
<proteinExistence type="predicted"/>
<keyword evidence="2" id="KW-0808">Transferase</keyword>
<dbReference type="SUPFAM" id="SSF55315">
    <property type="entry name" value="L30e-like"/>
    <property type="match status" value="1"/>
</dbReference>
<evidence type="ECO:0000259" key="3">
    <source>
        <dbReference type="SMART" id="SM00967"/>
    </source>
</evidence>
<comment type="caution">
    <text evidence="4">The sequence shown here is derived from an EMBL/GenBank/DDBJ whole genome shotgun (WGS) entry which is preliminary data.</text>
</comment>
<dbReference type="GO" id="GO:0032259">
    <property type="term" value="P:methylation"/>
    <property type="evidence" value="ECO:0007669"/>
    <property type="project" value="UniProtKB-KW"/>
</dbReference>
<organism evidence="4 5">
    <name type="scientific">Trichonephila clavata</name>
    <name type="common">Joro spider</name>
    <name type="synonym">Nephila clavata</name>
    <dbReference type="NCBI Taxonomy" id="2740835"/>
    <lineage>
        <taxon>Eukaryota</taxon>
        <taxon>Metazoa</taxon>
        <taxon>Ecdysozoa</taxon>
        <taxon>Arthropoda</taxon>
        <taxon>Chelicerata</taxon>
        <taxon>Arachnida</taxon>
        <taxon>Araneae</taxon>
        <taxon>Araneomorphae</taxon>
        <taxon>Entelegynae</taxon>
        <taxon>Araneoidea</taxon>
        <taxon>Nephilidae</taxon>
        <taxon>Trichonephila</taxon>
    </lineage>
</organism>
<keyword evidence="1" id="KW-0489">Methyltransferase</keyword>
<dbReference type="Proteomes" id="UP000887116">
    <property type="component" value="Unassembled WGS sequence"/>
</dbReference>
<evidence type="ECO:0000256" key="1">
    <source>
        <dbReference type="ARBA" id="ARBA00022603"/>
    </source>
</evidence>
<dbReference type="CDD" id="cd18103">
    <property type="entry name" value="SpoU-like_RlmB"/>
    <property type="match status" value="1"/>
</dbReference>
<feature type="domain" description="RNA 2-O ribose methyltransferase substrate binding" evidence="3">
    <location>
        <begin position="11"/>
        <end position="88"/>
    </location>
</feature>
<dbReference type="InterPro" id="IPR029028">
    <property type="entry name" value="Alpha/beta_knot_MTases"/>
</dbReference>
<dbReference type="Gene3D" id="3.30.1330.30">
    <property type="match status" value="1"/>
</dbReference>